<accession>A0A4S3ZVQ3</accession>
<gene>
    <name evidence="3" type="ORF">E6C50_11165</name>
</gene>
<dbReference type="Pfam" id="PF18962">
    <property type="entry name" value="Por_Secre_tail"/>
    <property type="match status" value="1"/>
</dbReference>
<dbReference type="Proteomes" id="UP000307507">
    <property type="component" value="Unassembled WGS sequence"/>
</dbReference>
<evidence type="ECO:0000256" key="1">
    <source>
        <dbReference type="ARBA" id="ARBA00022729"/>
    </source>
</evidence>
<dbReference type="AlphaFoldDB" id="A0A4S3ZVQ3"/>
<feature type="domain" description="Secretion system C-terminal sorting" evidence="2">
    <location>
        <begin position="148"/>
        <end position="213"/>
    </location>
</feature>
<dbReference type="InterPro" id="IPR026444">
    <property type="entry name" value="Secre_tail"/>
</dbReference>
<keyword evidence="1" id="KW-0732">Signal</keyword>
<name>A0A4S3ZVQ3_9FLAO</name>
<dbReference type="RefSeq" id="WP_136403311.1">
    <property type="nucleotide sequence ID" value="NZ_SSNZ01000004.1"/>
</dbReference>
<evidence type="ECO:0000313" key="4">
    <source>
        <dbReference type="Proteomes" id="UP000307507"/>
    </source>
</evidence>
<evidence type="ECO:0000313" key="3">
    <source>
        <dbReference type="EMBL" id="THF49905.1"/>
    </source>
</evidence>
<proteinExistence type="predicted"/>
<keyword evidence="4" id="KW-1185">Reference proteome</keyword>
<comment type="caution">
    <text evidence="3">The sequence shown here is derived from an EMBL/GenBank/DDBJ whole genome shotgun (WGS) entry which is preliminary data.</text>
</comment>
<dbReference type="EMBL" id="SSNZ01000004">
    <property type="protein sequence ID" value="THF49905.1"/>
    <property type="molecule type" value="Genomic_DNA"/>
</dbReference>
<dbReference type="OrthoDB" id="626993at2"/>
<sequence>MKQFLFLFSLLTGYLSIAQVNIYINYVDGKINYEPVEKSIQTDTSINLHYKGFPSLAKKAHFWFIIMPSKETYTDSDFSDKKNSIKSTNYIYKGGVFTHTINREGNYKILLVKGSKSEHPKWWPLGTFTVTKQLSIEDGFENQKTIDLYPNPSDGVFTITPNDSISEIQILDQYGRSILKTPSATFDLTNYPGGIYYVGIYNTDGTQIKRKIIKK</sequence>
<dbReference type="NCBIfam" id="TIGR04183">
    <property type="entry name" value="Por_Secre_tail"/>
    <property type="match status" value="1"/>
</dbReference>
<evidence type="ECO:0000259" key="2">
    <source>
        <dbReference type="Pfam" id="PF18962"/>
    </source>
</evidence>
<reference evidence="3 4" key="1">
    <citation type="submission" date="2019-04" db="EMBL/GenBank/DDBJ databases">
        <title>Flavobacterium sp. nov. isolated from construction timber.</title>
        <authorList>
            <person name="Lin S.-Y."/>
            <person name="Chang C.-T."/>
            <person name="Young C.-C."/>
        </authorList>
    </citation>
    <scope>NUCLEOTIDE SEQUENCE [LARGE SCALE GENOMIC DNA]</scope>
    <source>
        <strain evidence="3 4">CC-CTC003</strain>
    </source>
</reference>
<organism evidence="3 4">
    <name type="scientific">Flavobacterium supellecticarium</name>
    <dbReference type="NCBI Taxonomy" id="2565924"/>
    <lineage>
        <taxon>Bacteria</taxon>
        <taxon>Pseudomonadati</taxon>
        <taxon>Bacteroidota</taxon>
        <taxon>Flavobacteriia</taxon>
        <taxon>Flavobacteriales</taxon>
        <taxon>Flavobacteriaceae</taxon>
        <taxon>Flavobacterium</taxon>
    </lineage>
</organism>
<protein>
    <submittedName>
        <fullName evidence="3">T9SS type A sorting domain-containing protein</fullName>
    </submittedName>
</protein>